<feature type="compositionally biased region" description="Polar residues" evidence="1">
    <location>
        <begin position="54"/>
        <end position="70"/>
    </location>
</feature>
<comment type="caution">
    <text evidence="2">The sequence shown here is derived from an EMBL/GenBank/DDBJ whole genome shotgun (WGS) entry which is preliminary data.</text>
</comment>
<name>A0A0H1BIR1_9EURO</name>
<evidence type="ECO:0000256" key="1">
    <source>
        <dbReference type="SAM" id="MobiDB-lite"/>
    </source>
</evidence>
<reference evidence="3" key="1">
    <citation type="journal article" date="2015" name="PLoS Genet.">
        <title>The dynamic genome and transcriptome of the human fungal pathogen Blastomyces and close relative Emmonsia.</title>
        <authorList>
            <person name="Munoz J.F."/>
            <person name="Gauthier G.M."/>
            <person name="Desjardins C.A."/>
            <person name="Gallo J.E."/>
            <person name="Holder J."/>
            <person name="Sullivan T.D."/>
            <person name="Marty A.J."/>
            <person name="Carmen J.C."/>
            <person name="Chen Z."/>
            <person name="Ding L."/>
            <person name="Gujja S."/>
            <person name="Magrini V."/>
            <person name="Misas E."/>
            <person name="Mitreva M."/>
            <person name="Priest M."/>
            <person name="Saif S."/>
            <person name="Whiston E.A."/>
            <person name="Young S."/>
            <person name="Zeng Q."/>
            <person name="Goldman W.E."/>
            <person name="Mardis E.R."/>
            <person name="Taylor J.W."/>
            <person name="McEwen J.G."/>
            <person name="Clay O.K."/>
            <person name="Klein B.S."/>
            <person name="Cuomo C.A."/>
        </authorList>
    </citation>
    <scope>NUCLEOTIDE SEQUENCE [LARGE SCALE GENOMIC DNA]</scope>
    <source>
        <strain evidence="3">UAMH 139</strain>
    </source>
</reference>
<proteinExistence type="predicted"/>
<gene>
    <name evidence="2" type="ORF">EMPG_13715</name>
</gene>
<dbReference type="AlphaFoldDB" id="A0A0H1BIR1"/>
<evidence type="ECO:0000313" key="3">
    <source>
        <dbReference type="Proteomes" id="UP000053573"/>
    </source>
</evidence>
<evidence type="ECO:0000313" key="2">
    <source>
        <dbReference type="EMBL" id="KLJ10998.1"/>
    </source>
</evidence>
<feature type="compositionally biased region" description="Low complexity" evidence="1">
    <location>
        <begin position="41"/>
        <end position="53"/>
    </location>
</feature>
<organism evidence="2 3">
    <name type="scientific">Blastomyces silverae</name>
    <dbReference type="NCBI Taxonomy" id="2060906"/>
    <lineage>
        <taxon>Eukaryota</taxon>
        <taxon>Fungi</taxon>
        <taxon>Dikarya</taxon>
        <taxon>Ascomycota</taxon>
        <taxon>Pezizomycotina</taxon>
        <taxon>Eurotiomycetes</taxon>
        <taxon>Eurotiomycetidae</taxon>
        <taxon>Onygenales</taxon>
        <taxon>Ajellomycetaceae</taxon>
        <taxon>Blastomyces</taxon>
    </lineage>
</organism>
<keyword evidence="3" id="KW-1185">Reference proteome</keyword>
<accession>A0A0H1BIR1</accession>
<feature type="region of interest" description="Disordered" evidence="1">
    <location>
        <begin position="1"/>
        <end position="70"/>
    </location>
</feature>
<dbReference type="EMBL" id="LDEV01001810">
    <property type="protein sequence ID" value="KLJ10998.1"/>
    <property type="molecule type" value="Genomic_DNA"/>
</dbReference>
<sequence length="70" mass="7833">MNTFTCPPSLRPRNQALPPQRRPRTRSVESSRIQIVKRATSSTMPSCSSGSWSITQERPSRATSMPNSSR</sequence>
<dbReference type="Proteomes" id="UP000053573">
    <property type="component" value="Unassembled WGS sequence"/>
</dbReference>
<protein>
    <submittedName>
        <fullName evidence="2">Uncharacterized protein</fullName>
    </submittedName>
</protein>